<gene>
    <name evidence="10" type="primary">Q3Y5V5</name>
</gene>
<feature type="coiled-coil region" evidence="7">
    <location>
        <begin position="154"/>
        <end position="212"/>
    </location>
</feature>
<evidence type="ECO:0000256" key="3">
    <source>
        <dbReference type="ARBA" id="ARBA00009138"/>
    </source>
</evidence>
<sequence length="848" mass="94963">MAPAEPTSTSPPSPPKYASTGAAQASPVNRPPNLNLGPDLHQGVHTLEEIEREMRAAAHRQQQPQLSQPQAQQVQQQPHLQQQQMHQQQQSIPTHGTHGALQSPSRGLMQRPPTVGPPGSATIGVQQAAATPPPRMHPHSQSPRFHQQQQQHQIHLLQLQQQQQQRQLLELQEQRERHERQQLLELQEQLKLEELERQQRQLRIQQQQMVGASEFVHNQLLQRGISPSLGDRARRGGVGRQSPGLMNSSAALDVPFAQTMQYLPQNIQMQQRLLAEMAQAEFLSTMQGPGMSERDARETRELQEMLRMEAMRKIMEAERMEEKRKRKLDKIAHMSRYNDLMTQSDKDFITRIQVSQLVTQDPYADDFYAQVYGAILRSRMGIATSEDRVLRFGSGGGVGLGLGQKIPAGRRQNALQRMEAQVERIVSNARLREKEKASLNNLQGALGRTAGRSYKAAPRQLLQVDASNASTSPTTSHATAAHISKQDIAMEGEGVAREAAKMGREALATAADGFVHKDPLTHRESLVILEQLYDLVLEVEQRRRDQPPPEEVEAFEEWTIQCEALIDQLFDKLMVSAPLETSNPHPFVSLITPLKGKRILPRVARLFDIGRMQILLTLIVACFFQLDVVHQASQLDTLEDTREIKDLEAQTQAFSSSVIQSILPVIGKAQMRLVTGLFGILLEKDAVAIARTRPGIALLTLFLSRVEILQHAVQGGSELQESPSAEEMQNWANARHMMFSLLFEILRPHFPLLFPSFRLSMLAGVNPSNIPNSDVIDQPVWQFLSLLAVHANEEQQQALVGGLRDMILENVISANKGFADSEESRRLRLANVNLLLHALGLDASQISV</sequence>
<keyword evidence="7" id="KW-0175">Coiled coil</keyword>
<dbReference type="PANTHER" id="PTHR21551:SF0">
    <property type="entry name" value="PROTEIN ASSOCIATED WITH TOPO II RELATED-1, ISOFORM A"/>
    <property type="match status" value="1"/>
</dbReference>
<keyword evidence="4" id="KW-0963">Cytoplasm</keyword>
<keyword evidence="6" id="KW-0539">Nucleus</keyword>
<evidence type="ECO:0000313" key="10">
    <source>
        <dbReference type="EMBL" id="VWO94664.1"/>
    </source>
</evidence>
<dbReference type="GO" id="GO:0003723">
    <property type="term" value="F:RNA binding"/>
    <property type="evidence" value="ECO:0007669"/>
    <property type="project" value="UniProtKB-KW"/>
</dbReference>
<dbReference type="EMBL" id="LR724129">
    <property type="protein sequence ID" value="VWO94664.1"/>
    <property type="molecule type" value="Genomic_DNA"/>
</dbReference>
<evidence type="ECO:0000256" key="4">
    <source>
        <dbReference type="ARBA" id="ARBA00022490"/>
    </source>
</evidence>
<proteinExistence type="inferred from homology"/>
<evidence type="ECO:0000259" key="9">
    <source>
        <dbReference type="Pfam" id="PF09770"/>
    </source>
</evidence>
<protein>
    <submittedName>
        <fullName evidence="10">MDR efflux pump ABC3</fullName>
    </submittedName>
</protein>
<comment type="subcellular location">
    <subcellularLocation>
        <location evidence="2">Cytoplasm</location>
        <location evidence="2">P-body</location>
    </subcellularLocation>
    <subcellularLocation>
        <location evidence="1">Nucleus</location>
    </subcellularLocation>
</comment>
<dbReference type="GO" id="GO:0000290">
    <property type="term" value="P:deadenylation-dependent decapping of nuclear-transcribed mRNA"/>
    <property type="evidence" value="ECO:0007669"/>
    <property type="project" value="InterPro"/>
</dbReference>
<feature type="region of interest" description="Disordered" evidence="8">
    <location>
        <begin position="227"/>
        <end position="246"/>
    </location>
</feature>
<keyword evidence="5" id="KW-0694">RNA-binding</keyword>
<dbReference type="Pfam" id="PF09770">
    <property type="entry name" value="PAT1"/>
    <property type="match status" value="1"/>
</dbReference>
<dbReference type="GO" id="GO:0033962">
    <property type="term" value="P:P-body assembly"/>
    <property type="evidence" value="ECO:0007669"/>
    <property type="project" value="TreeGrafter"/>
</dbReference>
<dbReference type="GO" id="GO:0000932">
    <property type="term" value="C:P-body"/>
    <property type="evidence" value="ECO:0007669"/>
    <property type="project" value="UniProtKB-SubCell"/>
</dbReference>
<dbReference type="GO" id="GO:0005634">
    <property type="term" value="C:nucleus"/>
    <property type="evidence" value="ECO:0007669"/>
    <property type="project" value="UniProtKB-SubCell"/>
</dbReference>
<feature type="compositionally biased region" description="Basic and acidic residues" evidence="8">
    <location>
        <begin position="46"/>
        <end position="56"/>
    </location>
</feature>
<evidence type="ECO:0000256" key="6">
    <source>
        <dbReference type="ARBA" id="ARBA00023242"/>
    </source>
</evidence>
<feature type="domain" description="mRNA decay factor PAT1" evidence="9">
    <location>
        <begin position="41"/>
        <end position="843"/>
    </location>
</feature>
<evidence type="ECO:0000256" key="7">
    <source>
        <dbReference type="SAM" id="Coils"/>
    </source>
</evidence>
<reference evidence="10" key="1">
    <citation type="submission" date="2019-10" db="EMBL/GenBank/DDBJ databases">
        <authorList>
            <person name="Nor Muhammad N."/>
        </authorList>
    </citation>
    <scope>NUCLEOTIDE SEQUENCE</scope>
</reference>
<feature type="region of interest" description="Disordered" evidence="8">
    <location>
        <begin position="1"/>
        <end position="153"/>
    </location>
</feature>
<organism evidence="10">
    <name type="scientific">Ganoderma boninense</name>
    <dbReference type="NCBI Taxonomy" id="34458"/>
    <lineage>
        <taxon>Eukaryota</taxon>
        <taxon>Fungi</taxon>
        <taxon>Dikarya</taxon>
        <taxon>Basidiomycota</taxon>
        <taxon>Agaricomycotina</taxon>
        <taxon>Agaricomycetes</taxon>
        <taxon>Polyporales</taxon>
        <taxon>Polyporaceae</taxon>
        <taxon>Ganoderma</taxon>
    </lineage>
</organism>
<dbReference type="PANTHER" id="PTHR21551">
    <property type="entry name" value="TOPOISOMERASE II-ASSOCIATED PROTEIN PAT1"/>
    <property type="match status" value="1"/>
</dbReference>
<evidence type="ECO:0000256" key="5">
    <source>
        <dbReference type="ARBA" id="ARBA00022884"/>
    </source>
</evidence>
<dbReference type="InterPro" id="IPR039900">
    <property type="entry name" value="Pat1-like"/>
</dbReference>
<evidence type="ECO:0000256" key="1">
    <source>
        <dbReference type="ARBA" id="ARBA00004123"/>
    </source>
</evidence>
<comment type="similarity">
    <text evidence="3">Belongs to the PAT1 family.</text>
</comment>
<evidence type="ECO:0000256" key="8">
    <source>
        <dbReference type="SAM" id="MobiDB-lite"/>
    </source>
</evidence>
<evidence type="ECO:0000256" key="2">
    <source>
        <dbReference type="ARBA" id="ARBA00004201"/>
    </source>
</evidence>
<name>A0A5K1JSJ7_9APHY</name>
<dbReference type="InterPro" id="IPR019167">
    <property type="entry name" value="PAT1_dom"/>
</dbReference>
<feature type="compositionally biased region" description="Low complexity" evidence="8">
    <location>
        <begin position="61"/>
        <end position="90"/>
    </location>
</feature>
<accession>A0A5K1JSJ7</accession>
<dbReference type="AlphaFoldDB" id="A0A5K1JSJ7"/>